<dbReference type="Proteomes" id="UP000289260">
    <property type="component" value="Chromosome"/>
</dbReference>
<dbReference type="AlphaFoldDB" id="A0A4P6KFX2"/>
<accession>A0A4P6KFX2</accession>
<organism evidence="1 2">
    <name type="scientific">Leucobacter triazinivorans</name>
    <dbReference type="NCBI Taxonomy" id="1784719"/>
    <lineage>
        <taxon>Bacteria</taxon>
        <taxon>Bacillati</taxon>
        <taxon>Actinomycetota</taxon>
        <taxon>Actinomycetes</taxon>
        <taxon>Micrococcales</taxon>
        <taxon>Microbacteriaceae</taxon>
        <taxon>Leucobacter</taxon>
    </lineage>
</organism>
<reference evidence="1 2" key="1">
    <citation type="submission" date="2019-02" db="EMBL/GenBank/DDBJ databases">
        <authorList>
            <person name="Sun L."/>
            <person name="Pan D."/>
            <person name="Wu X."/>
        </authorList>
    </citation>
    <scope>NUCLEOTIDE SEQUENCE [LARGE SCALE GENOMIC DNA]</scope>
    <source>
        <strain evidence="1 2">JW-1</strain>
    </source>
</reference>
<dbReference type="RefSeq" id="WP_130110514.1">
    <property type="nucleotide sequence ID" value="NZ_CP035806.1"/>
</dbReference>
<dbReference type="EMBL" id="CP035806">
    <property type="protein sequence ID" value="QBE49385.1"/>
    <property type="molecule type" value="Genomic_DNA"/>
</dbReference>
<evidence type="ECO:0000313" key="2">
    <source>
        <dbReference type="Proteomes" id="UP000289260"/>
    </source>
</evidence>
<protein>
    <submittedName>
        <fullName evidence="1">Uncharacterized protein</fullName>
    </submittedName>
</protein>
<proteinExistence type="predicted"/>
<gene>
    <name evidence="1" type="ORF">EVS81_11505</name>
</gene>
<keyword evidence="2" id="KW-1185">Reference proteome</keyword>
<name>A0A4P6KFX2_9MICO</name>
<evidence type="ECO:0000313" key="1">
    <source>
        <dbReference type="EMBL" id="QBE49385.1"/>
    </source>
</evidence>
<sequence length="169" mass="18039">MTPTSRFFGPVSPRATYRVVESASIPSALSGVDDIRLVLADPLHARQSHLDQADAALDFFEQFDARARDAVARAASDDLSVPGRIFADASVLTAGRRITPQEFANGLRVTSVVVSPDGGDGSPDRLAVTYATSRGSVQRVFRAIVRVGSGLVFAETEEERASAGNISYR</sequence>
<dbReference type="KEGG" id="ltr:EVS81_11505"/>